<dbReference type="InterPro" id="IPR017853">
    <property type="entry name" value="GH"/>
</dbReference>
<comment type="caution">
    <text evidence="16">The sequence shown here is derived from an EMBL/GenBank/DDBJ whole genome shotgun (WGS) entry which is preliminary data.</text>
</comment>
<keyword evidence="10" id="KW-0326">Glycosidase</keyword>
<name>A0ABS9Z8W5_9HYPH</name>
<dbReference type="SUPFAM" id="SSF51445">
    <property type="entry name" value="(Trans)glycosidases"/>
    <property type="match status" value="2"/>
</dbReference>
<dbReference type="InterPro" id="IPR014756">
    <property type="entry name" value="Ig_E-set"/>
</dbReference>
<dbReference type="NCBIfam" id="TIGR02100">
    <property type="entry name" value="glgX_debranch"/>
    <property type="match status" value="1"/>
</dbReference>
<evidence type="ECO:0000256" key="13">
    <source>
        <dbReference type="RuleBase" id="RU361207"/>
    </source>
</evidence>
<evidence type="ECO:0000256" key="3">
    <source>
        <dbReference type="ARBA" id="ARBA00008061"/>
    </source>
</evidence>
<dbReference type="Proteomes" id="UP001139104">
    <property type="component" value="Unassembled WGS sequence"/>
</dbReference>
<evidence type="ECO:0000313" key="17">
    <source>
        <dbReference type="Proteomes" id="UP001139104"/>
    </source>
</evidence>
<evidence type="ECO:0000256" key="1">
    <source>
        <dbReference type="ARBA" id="ARBA00000439"/>
    </source>
</evidence>
<evidence type="ECO:0000256" key="14">
    <source>
        <dbReference type="SAM" id="MobiDB-lite"/>
    </source>
</evidence>
<dbReference type="Pfam" id="PF02922">
    <property type="entry name" value="CBM_48"/>
    <property type="match status" value="1"/>
</dbReference>
<keyword evidence="6 13" id="KW-0328">Glycosyltransferase</keyword>
<evidence type="ECO:0000256" key="11">
    <source>
        <dbReference type="ARBA" id="ARBA00031423"/>
    </source>
</evidence>
<proteinExistence type="inferred from homology"/>
<dbReference type="InterPro" id="IPR011837">
    <property type="entry name" value="Glycogen_debranch_GlgX"/>
</dbReference>
<protein>
    <recommendedName>
        <fullName evidence="5 13">4-alpha-glucanotransferase</fullName>
        <ecNumber evidence="4 13">2.4.1.25</ecNumber>
    </recommendedName>
    <alternativeName>
        <fullName evidence="11 13">Amylomaltase</fullName>
    </alternativeName>
    <alternativeName>
        <fullName evidence="12 13">Disproportionating enzyme</fullName>
    </alternativeName>
</protein>
<comment type="similarity">
    <text evidence="3">Belongs to the glycosyl hydrolase 13 family.</text>
</comment>
<dbReference type="InterPro" id="IPR004193">
    <property type="entry name" value="Glyco_hydro_13_N"/>
</dbReference>
<dbReference type="InterPro" id="IPR006047">
    <property type="entry name" value="GH13_cat_dom"/>
</dbReference>
<dbReference type="InterPro" id="IPR013783">
    <property type="entry name" value="Ig-like_fold"/>
</dbReference>
<evidence type="ECO:0000256" key="9">
    <source>
        <dbReference type="ARBA" id="ARBA00023277"/>
    </source>
</evidence>
<reference evidence="16" key="1">
    <citation type="journal article" date="2022" name="ISME J.">
        <title>Identification of active gaseous-alkane degraders at natural gas seeps.</title>
        <authorList>
            <person name="Farhan Ul Haque M."/>
            <person name="Hernandez M."/>
            <person name="Crombie A.T."/>
            <person name="Murrell J.C."/>
        </authorList>
    </citation>
    <scope>NUCLEOTIDE SEQUENCE</scope>
    <source>
        <strain evidence="16">PC2</strain>
    </source>
</reference>
<keyword evidence="9 13" id="KW-0119">Carbohydrate metabolism</keyword>
<dbReference type="RefSeq" id="WP_243067440.1">
    <property type="nucleotide sequence ID" value="NZ_JAIVFK010000013.1"/>
</dbReference>
<evidence type="ECO:0000256" key="2">
    <source>
        <dbReference type="ARBA" id="ARBA00005684"/>
    </source>
</evidence>
<evidence type="ECO:0000256" key="10">
    <source>
        <dbReference type="ARBA" id="ARBA00023295"/>
    </source>
</evidence>
<keyword evidence="17" id="KW-1185">Reference proteome</keyword>
<gene>
    <name evidence="16" type="primary">glgX</name>
    <name evidence="16" type="ORF">K2U94_12065</name>
</gene>
<dbReference type="EC" id="2.4.1.25" evidence="4 13"/>
<dbReference type="Gene3D" id="2.60.40.10">
    <property type="entry name" value="Immunoglobulins"/>
    <property type="match status" value="1"/>
</dbReference>
<comment type="similarity">
    <text evidence="2 13">Belongs to the disproportionating enzyme family.</text>
</comment>
<dbReference type="Gene3D" id="3.20.20.80">
    <property type="entry name" value="Glycosidases"/>
    <property type="match status" value="2"/>
</dbReference>
<evidence type="ECO:0000256" key="7">
    <source>
        <dbReference type="ARBA" id="ARBA00022679"/>
    </source>
</evidence>
<accession>A0ABS9Z8W5</accession>
<evidence type="ECO:0000313" key="16">
    <source>
        <dbReference type="EMBL" id="MCI4683491.1"/>
    </source>
</evidence>
<evidence type="ECO:0000256" key="4">
    <source>
        <dbReference type="ARBA" id="ARBA00012560"/>
    </source>
</evidence>
<dbReference type="SUPFAM" id="SSF81296">
    <property type="entry name" value="E set domains"/>
    <property type="match status" value="1"/>
</dbReference>
<evidence type="ECO:0000256" key="8">
    <source>
        <dbReference type="ARBA" id="ARBA00022801"/>
    </source>
</evidence>
<feature type="region of interest" description="Disordered" evidence="14">
    <location>
        <begin position="455"/>
        <end position="477"/>
    </location>
</feature>
<comment type="catalytic activity">
    <reaction evidence="1 13">
        <text>Transfers a segment of a (1-&gt;4)-alpha-D-glucan to a new position in an acceptor, which may be glucose or a (1-&gt;4)-alpha-D-glucan.</text>
        <dbReference type="EC" id="2.4.1.25"/>
    </reaction>
</comment>
<dbReference type="Pfam" id="PF02446">
    <property type="entry name" value="Glyco_hydro_77"/>
    <property type="match status" value="2"/>
</dbReference>
<dbReference type="InterPro" id="IPR003385">
    <property type="entry name" value="Glyco_hydro_77"/>
</dbReference>
<dbReference type="SUPFAM" id="SSF51011">
    <property type="entry name" value="Glycosyl hydrolase domain"/>
    <property type="match status" value="1"/>
</dbReference>
<evidence type="ECO:0000256" key="12">
    <source>
        <dbReference type="ARBA" id="ARBA00031501"/>
    </source>
</evidence>
<dbReference type="InterPro" id="IPR013780">
    <property type="entry name" value="Glyco_hydro_b"/>
</dbReference>
<evidence type="ECO:0000256" key="5">
    <source>
        <dbReference type="ARBA" id="ARBA00020295"/>
    </source>
</evidence>
<dbReference type="SMART" id="SM00642">
    <property type="entry name" value="Aamy"/>
    <property type="match status" value="1"/>
</dbReference>
<feature type="domain" description="Glycosyl hydrolase family 13 catalytic" evidence="15">
    <location>
        <begin position="148"/>
        <end position="554"/>
    </location>
</feature>
<keyword evidence="8" id="KW-0378">Hydrolase</keyword>
<keyword evidence="7 13" id="KW-0808">Transferase</keyword>
<dbReference type="CDD" id="cd02856">
    <property type="entry name" value="E_set_GDE_Isoamylase_N"/>
    <property type="match status" value="1"/>
</dbReference>
<dbReference type="PANTHER" id="PTHR43002">
    <property type="entry name" value="GLYCOGEN DEBRANCHING ENZYME"/>
    <property type="match status" value="1"/>
</dbReference>
<dbReference type="Gene3D" id="2.60.40.1180">
    <property type="entry name" value="Golgi alpha-mannosidase II"/>
    <property type="match status" value="1"/>
</dbReference>
<evidence type="ECO:0000256" key="6">
    <source>
        <dbReference type="ARBA" id="ARBA00022676"/>
    </source>
</evidence>
<dbReference type="CDD" id="cd11326">
    <property type="entry name" value="AmyAc_Glg_debranch"/>
    <property type="match status" value="1"/>
</dbReference>
<organism evidence="16 17">
    <name type="scientific">Candidatus Rhodoblastus alkanivorans</name>
    <dbReference type="NCBI Taxonomy" id="2954117"/>
    <lineage>
        <taxon>Bacteria</taxon>
        <taxon>Pseudomonadati</taxon>
        <taxon>Pseudomonadota</taxon>
        <taxon>Alphaproteobacteria</taxon>
        <taxon>Hyphomicrobiales</taxon>
        <taxon>Rhodoblastaceae</taxon>
        <taxon>Rhodoblastus</taxon>
    </lineage>
</organism>
<dbReference type="EMBL" id="JAIVFP010000001">
    <property type="protein sequence ID" value="MCI4683491.1"/>
    <property type="molecule type" value="Genomic_DNA"/>
</dbReference>
<dbReference type="NCBIfam" id="TIGR00217">
    <property type="entry name" value="malQ"/>
    <property type="match status" value="1"/>
</dbReference>
<sequence>MIPHALLPGSPEPLGLSLAGGGANIAVFSETAHQIDLCLFDASGRFELARLALPGRTGPIFHGFVPGMSAGALYGLRAHGPWRPEEGLRFNANKLLLDPFALAIDRPARLHDSLFDFDSDSGPFAPKAIAAAPPFARPNRPKIPWSETIIYELHARGFTRALGSLPEKARGTFAGLAHPAAIAHLKLLGVTTLELMPCAASIDERHLRDAGLTNYWGYNPIAFRAPDPRLAPGGWREVRESVATLQDAGFEVLIDVVLNHSGESDAGGPTLSLRGLDNAVYYRLDPADAALYVNDAGCGNILRFDHPAPLRLAMDALRAWALYGGVDGFRFDLATTLARRPEGFDPHAPLLAAIAQDPVLRDLKLIAEPWDIGSGGYQIGRFPPLWGEWNDAFRDAARKFWRGDSGMIGEMATRIAGSSDLFAGRKPPTRSVNFVTAHDGFTLADLVAFERKHNEANGEDNRDGTDANHSWNNGAEGETADERILAARRRDQRNLLAALLLSRGAPMLSMGAELGQSQRGNNNAYAQDNETAWLDWSRADGRLIAFARALIALRKTTPALTQDRFLTGAAPDGHEHADVEWRGDDGEILTPAQWRDDERRFLGAFFAADGSRAGVLFNAGGHGAHFRLPQPRENHFWRRALDTQAEDGAGDGASFDCGETLIVAPRSTLVLIETPDGPANDLAPSPETLDALARAAGIAPDWHDIKGERHIVPDATKAALLKAMGLPAATQAESRASLKRLADERDRRALPFALVAREGEAIEAPLVFAGPRAELDIEDESGARRRLALGAESLRREQRRACDGLVFAVHVATLPPLPIGRYKLMLADEPGLSCALTVAPPACYWPPGLDARVSGLSTQLYSLRRDGDQGIGDFTSLAELAEAAGRAGYAAVGINPLHALFARDRDRASPYYPSDRNFLDSIYLDLETLGEITGLPCALEPDERERAKALATKNEVDYPAVWALKAGKITSLFAAFEEAAKRDPSLPAARDFEAFIAEGGERLFLFAAFEAEARQGKAPVRGEAIRAICFEQWLCDRQIARAAARAKAAGLSLGFYRDLAVGAAPDGGEVWAERELFLHGVSVGAPPDPFAEGGQNWGLPPPDSLKMARMGYAAFAQLLRANMRHAGALRIDHVMALTRLFVVPEGASALEGAYLAFPLDDLLGQLALESHRAQCLVVGEDLGTVPAGFRDRMAAANVLSYRVLWFERHGEDFAPPSAYPHGAVACASTHDLPTLAGWRRGADIEEKAALGLVSPEEAARERTRRDDDISRLLKALAAEHLAPANAESDADFAAAIHAFVAKTPSVLAMIQIDDLLGETVAVNLPGTDRERPNWRRRFSREVGALAPLPRN</sequence>
<feature type="compositionally biased region" description="Basic and acidic residues" evidence="14">
    <location>
        <begin position="455"/>
        <end position="466"/>
    </location>
</feature>
<evidence type="ECO:0000259" key="15">
    <source>
        <dbReference type="SMART" id="SM00642"/>
    </source>
</evidence>
<dbReference type="InterPro" id="IPR044505">
    <property type="entry name" value="GlgX_Isoamylase_N_E_set"/>
</dbReference>